<reference evidence="1 2" key="1">
    <citation type="submission" date="2019-12" db="EMBL/GenBank/DDBJ databases">
        <authorList>
            <person name="Alioto T."/>
            <person name="Alioto T."/>
            <person name="Gomez Garrido J."/>
        </authorList>
    </citation>
    <scope>NUCLEOTIDE SEQUENCE [LARGE SCALE GENOMIC DNA]</scope>
</reference>
<evidence type="ECO:0000313" key="1">
    <source>
        <dbReference type="EMBL" id="CAA2983807.1"/>
    </source>
</evidence>
<protein>
    <submittedName>
        <fullName evidence="1">Uncharacterized protein</fullName>
    </submittedName>
</protein>
<proteinExistence type="predicted"/>
<evidence type="ECO:0000313" key="2">
    <source>
        <dbReference type="Proteomes" id="UP000594638"/>
    </source>
</evidence>
<comment type="caution">
    <text evidence="1">The sequence shown here is derived from an EMBL/GenBank/DDBJ whole genome shotgun (WGS) entry which is preliminary data.</text>
</comment>
<dbReference type="Gramene" id="OE9A043932T1">
    <property type="protein sequence ID" value="OE9A043932C1"/>
    <property type="gene ID" value="OE9A043932"/>
</dbReference>
<organism evidence="1 2">
    <name type="scientific">Olea europaea subsp. europaea</name>
    <dbReference type="NCBI Taxonomy" id="158383"/>
    <lineage>
        <taxon>Eukaryota</taxon>
        <taxon>Viridiplantae</taxon>
        <taxon>Streptophyta</taxon>
        <taxon>Embryophyta</taxon>
        <taxon>Tracheophyta</taxon>
        <taxon>Spermatophyta</taxon>
        <taxon>Magnoliopsida</taxon>
        <taxon>eudicotyledons</taxon>
        <taxon>Gunneridae</taxon>
        <taxon>Pentapetalae</taxon>
        <taxon>asterids</taxon>
        <taxon>lamiids</taxon>
        <taxon>Lamiales</taxon>
        <taxon>Oleaceae</taxon>
        <taxon>Oleeae</taxon>
        <taxon>Olea</taxon>
    </lineage>
</organism>
<dbReference type="AlphaFoldDB" id="A0A8S0RX44"/>
<gene>
    <name evidence="1" type="ORF">OLEA9_A043932</name>
</gene>
<dbReference type="OrthoDB" id="1194351at2759"/>
<sequence length="123" mass="13937">MKKNNKVDYHTYLSCRKMNNHSFLSELQSSLPIPDVEALAVVELGVHLFFFWKIQERNNQPIDIEISKAGVVGEAMVDFSIYTGVTKVNVSLPLKNSKSEAKLHVNLSISFAIECVCYDKKMN</sequence>
<accession>A0A8S0RX44</accession>
<dbReference type="EMBL" id="CACTIH010003744">
    <property type="protein sequence ID" value="CAA2983807.1"/>
    <property type="molecule type" value="Genomic_DNA"/>
</dbReference>
<name>A0A8S0RX44_OLEEU</name>
<dbReference type="Proteomes" id="UP000594638">
    <property type="component" value="Unassembled WGS sequence"/>
</dbReference>
<keyword evidence="2" id="KW-1185">Reference proteome</keyword>